<accession>A0ACC2VAP2</accession>
<sequence>MPCFRPEYVEIARLLAEEDVGDPITQCGQSVLHLLRNHASALAIIPFATSASSTATAALHAAHDAFTILLHLARQKTTQTAFHAVSAPWLRLYVDATLGLVIASAFTSLRVCEADADQAGNPTNRSCAWKEWVGMLDRAIIVAGAIGEGREEAVNRLIKLVQEDFAPRNWYEGVRKLAEIEKRNFKLSNGRKRRRSSEHLITHSSTANHHPPRFAPRPIPTYTSSPSIGTYLRTPDLLNRPFVIKGYATSSSSDSPTETVFDIPCPALTRWQSAAYLLQLTGPGRLVPVEVGSSYTSPEWGQRVVPWESFLEAVGYEMGSIPDVYSSSTNNSDSPSSSFVKDEDDAEDDNENSLSPDTPTYLAQHPLLTHFPALSNDLEAALSPEFIFSAPPPPEWFEDYVPPGCSEGIVRNVWVGSGGRKAKGERKDEGNGIMDSGEEGDEPVGPVVSPAHTVLGRKRVWVAPPSVSPEYMYAFSNAAAEDSEDARNLMGRKDEKVEDSANEGVNGDAAGVVKDTEQEPDDQPTTSSSRAPSSTPSNAGSDVESGLLTSYMTNTSRVPIFTPSLSIDATAAAVCARFPAFYKHAWPHSMEIVLEPGDLLVMPPKWYVPLQSVESCHAVFCTDTWCMTNVKVARDEE</sequence>
<evidence type="ECO:0000313" key="1">
    <source>
        <dbReference type="EMBL" id="KAJ9096415.1"/>
    </source>
</evidence>
<proteinExistence type="predicted"/>
<gene>
    <name evidence="1" type="ORF">QFC21_005237</name>
</gene>
<name>A0ACC2VAP2_9TREE</name>
<reference evidence="1" key="1">
    <citation type="submission" date="2023-04" db="EMBL/GenBank/DDBJ databases">
        <title>Draft Genome sequencing of Naganishia species isolated from polar environments using Oxford Nanopore Technology.</title>
        <authorList>
            <person name="Leo P."/>
            <person name="Venkateswaran K."/>
        </authorList>
    </citation>
    <scope>NUCLEOTIDE SEQUENCE</scope>
    <source>
        <strain evidence="1">MNA-CCFEE 5423</strain>
    </source>
</reference>
<dbReference type="Proteomes" id="UP001227268">
    <property type="component" value="Unassembled WGS sequence"/>
</dbReference>
<dbReference type="EMBL" id="JASBWT010000019">
    <property type="protein sequence ID" value="KAJ9096415.1"/>
    <property type="molecule type" value="Genomic_DNA"/>
</dbReference>
<protein>
    <submittedName>
        <fullName evidence="1">Uncharacterized protein</fullName>
    </submittedName>
</protein>
<organism evidence="1 2">
    <name type="scientific">Naganishia friedmannii</name>
    <dbReference type="NCBI Taxonomy" id="89922"/>
    <lineage>
        <taxon>Eukaryota</taxon>
        <taxon>Fungi</taxon>
        <taxon>Dikarya</taxon>
        <taxon>Basidiomycota</taxon>
        <taxon>Agaricomycotina</taxon>
        <taxon>Tremellomycetes</taxon>
        <taxon>Filobasidiales</taxon>
        <taxon>Filobasidiaceae</taxon>
        <taxon>Naganishia</taxon>
    </lineage>
</organism>
<comment type="caution">
    <text evidence="1">The sequence shown here is derived from an EMBL/GenBank/DDBJ whole genome shotgun (WGS) entry which is preliminary data.</text>
</comment>
<keyword evidence="2" id="KW-1185">Reference proteome</keyword>
<evidence type="ECO:0000313" key="2">
    <source>
        <dbReference type="Proteomes" id="UP001227268"/>
    </source>
</evidence>